<evidence type="ECO:0000256" key="1">
    <source>
        <dbReference type="SAM" id="Phobius"/>
    </source>
</evidence>
<dbReference type="EMBL" id="CP003629">
    <property type="protein sequence ID" value="AFQ45178.1"/>
    <property type="molecule type" value="Genomic_DNA"/>
</dbReference>
<keyword evidence="1" id="KW-0812">Transmembrane</keyword>
<evidence type="ECO:0000313" key="2">
    <source>
        <dbReference type="EMBL" id="AFQ45178.1"/>
    </source>
</evidence>
<keyword evidence="1" id="KW-0472">Membrane</keyword>
<sequence length="116" mass="13642">MSSEELHRLINLDTIETMFILATFILLTAIVQKLKPTFSLSYNKNSKPSYLKAKMIAKLVASASIYLGGLYYYYFIDLSERSWLSMWALPISFIMYNTYIWVFTNISKRRDRCKNL</sequence>
<feature type="transmembrane region" description="Helical" evidence="1">
    <location>
        <begin position="15"/>
        <end position="34"/>
    </location>
</feature>
<dbReference type="AlphaFoldDB" id="J7J1H6"/>
<accession>J7J1H6</accession>
<protein>
    <submittedName>
        <fullName evidence="2">Uncharacterized protein</fullName>
    </submittedName>
</protein>
<organism evidence="2 3">
    <name type="scientific">Desulfosporosinus meridiei (strain ATCC BAA-275 / DSM 13257 / KCTC 12902 / NCIMB 13706 / S10)</name>
    <dbReference type="NCBI Taxonomy" id="768704"/>
    <lineage>
        <taxon>Bacteria</taxon>
        <taxon>Bacillati</taxon>
        <taxon>Bacillota</taxon>
        <taxon>Clostridia</taxon>
        <taxon>Eubacteriales</taxon>
        <taxon>Desulfitobacteriaceae</taxon>
        <taxon>Desulfosporosinus</taxon>
    </lineage>
</organism>
<feature type="transmembrane region" description="Helical" evidence="1">
    <location>
        <begin position="55"/>
        <end position="75"/>
    </location>
</feature>
<dbReference type="STRING" id="768704.Desmer_3303"/>
<proteinExistence type="predicted"/>
<reference evidence="3" key="2">
    <citation type="submission" date="2012-08" db="EMBL/GenBank/DDBJ databases">
        <title>Finished genome of Desulfosporosinus meridiei DSM 13257.</title>
        <authorList>
            <person name="Huntemann M."/>
            <person name="Wei C.-L."/>
            <person name="Han J."/>
            <person name="Detter J.C."/>
            <person name="Han C."/>
            <person name="Davenport K."/>
            <person name="Daligault H."/>
            <person name="Erkkila T."/>
            <person name="Gu W."/>
            <person name="Munk A.C.C."/>
            <person name="Teshima H."/>
            <person name="Xu Y."/>
            <person name="Chain P."/>
            <person name="Tapia R."/>
            <person name="Chen A."/>
            <person name="Krypides N."/>
            <person name="Mavromatis K."/>
            <person name="Markowitz V."/>
            <person name="Szeto E."/>
            <person name="Ivanova N."/>
            <person name="Mikhailova N."/>
            <person name="Ovchinnikova G."/>
            <person name="Pagani I."/>
            <person name="Pati A."/>
            <person name="Goodwin L."/>
            <person name="Peters L."/>
            <person name="Pitluck S."/>
            <person name="Woyke T."/>
            <person name="Pester M."/>
            <person name="Spring S."/>
            <person name="Ollivier B."/>
            <person name="Rattei T."/>
            <person name="Klenk H.-P."/>
            <person name="Wagner M."/>
            <person name="Loy A."/>
        </authorList>
    </citation>
    <scope>NUCLEOTIDE SEQUENCE [LARGE SCALE GENOMIC DNA]</scope>
    <source>
        <strain evidence="3">ATCC BAA-275 / DSM 13257 / NCIMB 13706 / S10</strain>
    </source>
</reference>
<keyword evidence="3" id="KW-1185">Reference proteome</keyword>
<dbReference type="KEGG" id="dmi:Desmer_3303"/>
<feature type="transmembrane region" description="Helical" evidence="1">
    <location>
        <begin position="87"/>
        <end position="106"/>
    </location>
</feature>
<gene>
    <name evidence="2" type="ordered locus">Desmer_3303</name>
</gene>
<dbReference type="HOGENOM" id="CLU_2092861_0_0_9"/>
<keyword evidence="1" id="KW-1133">Transmembrane helix</keyword>
<evidence type="ECO:0000313" key="3">
    <source>
        <dbReference type="Proteomes" id="UP000005262"/>
    </source>
</evidence>
<dbReference type="Proteomes" id="UP000005262">
    <property type="component" value="Chromosome"/>
</dbReference>
<name>J7J1H6_DESMD</name>
<reference evidence="2 3" key="1">
    <citation type="journal article" date="2012" name="J. Bacteriol.">
        <title>Complete genome sequences of Desulfosporosinus orientis DSM765T, Desulfosporosinus youngiae DSM17734T, Desulfosporosinus meridiei DSM13257T, and Desulfosporosinus acidiphilus DSM22704T.</title>
        <authorList>
            <person name="Pester M."/>
            <person name="Brambilla E."/>
            <person name="Alazard D."/>
            <person name="Rattei T."/>
            <person name="Weinmaier T."/>
            <person name="Han J."/>
            <person name="Lucas S."/>
            <person name="Lapidus A."/>
            <person name="Cheng J.F."/>
            <person name="Goodwin L."/>
            <person name="Pitluck S."/>
            <person name="Peters L."/>
            <person name="Ovchinnikova G."/>
            <person name="Teshima H."/>
            <person name="Detter J.C."/>
            <person name="Han C.S."/>
            <person name="Tapia R."/>
            <person name="Land M.L."/>
            <person name="Hauser L."/>
            <person name="Kyrpides N.C."/>
            <person name="Ivanova N.N."/>
            <person name="Pagani I."/>
            <person name="Huntmann M."/>
            <person name="Wei C.L."/>
            <person name="Davenport K.W."/>
            <person name="Daligault H."/>
            <person name="Chain P.S."/>
            <person name="Chen A."/>
            <person name="Mavromatis K."/>
            <person name="Markowitz V."/>
            <person name="Szeto E."/>
            <person name="Mikhailova N."/>
            <person name="Pati A."/>
            <person name="Wagner M."/>
            <person name="Woyke T."/>
            <person name="Ollivier B."/>
            <person name="Klenk H.P."/>
            <person name="Spring S."/>
            <person name="Loy A."/>
        </authorList>
    </citation>
    <scope>NUCLEOTIDE SEQUENCE [LARGE SCALE GENOMIC DNA]</scope>
    <source>
        <strain evidence="3">ATCC BAA-275 / DSM 13257 / NCIMB 13706 / S10</strain>
    </source>
</reference>